<evidence type="ECO:0000256" key="7">
    <source>
        <dbReference type="ARBA" id="ARBA00023242"/>
    </source>
</evidence>
<evidence type="ECO:0000256" key="4">
    <source>
        <dbReference type="ARBA" id="ARBA00022927"/>
    </source>
</evidence>
<dbReference type="EMBL" id="JBHFEH010000009">
    <property type="protein sequence ID" value="KAL2056066.1"/>
    <property type="molecule type" value="Genomic_DNA"/>
</dbReference>
<reference evidence="10 11" key="1">
    <citation type="submission" date="2024-09" db="EMBL/GenBank/DDBJ databases">
        <title>Rethinking Asexuality: The Enigmatic Case of Functional Sexual Genes in Lepraria (Stereocaulaceae).</title>
        <authorList>
            <person name="Doellman M."/>
            <person name="Sun Y."/>
            <person name="Barcenas-Pena A."/>
            <person name="Lumbsch H.T."/>
            <person name="Grewe F."/>
        </authorList>
    </citation>
    <scope>NUCLEOTIDE SEQUENCE [LARGE SCALE GENOMIC DNA]</scope>
    <source>
        <strain evidence="10 11">Grewe 0041</strain>
    </source>
</reference>
<feature type="compositionally biased region" description="Low complexity" evidence="8">
    <location>
        <begin position="467"/>
        <end position="487"/>
    </location>
</feature>
<keyword evidence="11" id="KW-1185">Reference proteome</keyword>
<keyword evidence="2" id="KW-0813">Transport</keyword>
<comment type="subcellular location">
    <subcellularLocation>
        <location evidence="1">Nucleus</location>
        <location evidence="1">Nuclear pore complex</location>
    </subcellularLocation>
</comment>
<keyword evidence="3" id="KW-0509">mRNA transport</keyword>
<dbReference type="Pfam" id="PF21093">
    <property type="entry name" value="Nup188_N-subdom_III"/>
    <property type="match status" value="1"/>
</dbReference>
<keyword evidence="5" id="KW-0811">Translocation</keyword>
<evidence type="ECO:0000256" key="1">
    <source>
        <dbReference type="ARBA" id="ARBA00004567"/>
    </source>
</evidence>
<gene>
    <name evidence="10" type="ORF">ABVK25_003709</name>
</gene>
<evidence type="ECO:0000256" key="6">
    <source>
        <dbReference type="ARBA" id="ARBA00023132"/>
    </source>
</evidence>
<proteinExistence type="predicted"/>
<dbReference type="InterPro" id="IPR044840">
    <property type="entry name" value="Nup188"/>
</dbReference>
<evidence type="ECO:0000313" key="10">
    <source>
        <dbReference type="EMBL" id="KAL2056066.1"/>
    </source>
</evidence>
<keyword evidence="7" id="KW-0539">Nucleus</keyword>
<feature type="domain" description="Nucleoporin Nup188 N-terminal subdomain III" evidence="9">
    <location>
        <begin position="741"/>
        <end position="1145"/>
    </location>
</feature>
<evidence type="ECO:0000313" key="11">
    <source>
        <dbReference type="Proteomes" id="UP001590951"/>
    </source>
</evidence>
<accession>A0ABR4BDZ4</accession>
<evidence type="ECO:0000256" key="8">
    <source>
        <dbReference type="SAM" id="MobiDB-lite"/>
    </source>
</evidence>
<dbReference type="Proteomes" id="UP001590951">
    <property type="component" value="Unassembled WGS sequence"/>
</dbReference>
<sequence length="1145" mass="126323">MAPIGEAYFPPLDRCFSGELQLLSWKSTYVALTQLGEESDNGSLKRHLTDPQTIDLLARSFSPYSTPTSQTKSSFETKTSAINVTPSAHALYDIKQIQEDTLWLSKETKIDEVSALRIVVLEWQTRSAALLLRGSPGDQVISSKEGRGAIQFQTSFFDPGSSLLAKSSLLGDASPSLEEDGARRQRLLETYLSERRYILKTSEYITFAALCHTDEGYGKAADQGQDRSVLLEVVGGSILSAWSLEESAKGTRKSVVVDAVEALRARFEALEKGSGWLQGEGVQEEIEFAWARNQLVEAIHIMRIVLNLLESSSKIMKAPAILSWFRLMNECGFFESVQLPLPTLQGQFDIPLQSLAALVSLAILQPWKALDLLMQSSTAAASMTNPAEVGPYILSSAAVNEINDILMGVAPLRVPSPAVLAWGIIMQTLRETALNTRELREVRQSLRAADRYGAADSSDTDGGDRPSGTSLASLRRRSSTGSDTSQQSTLLEEIYDTVAIAGIDGDPIFYLANNAVGGNKVFDFMEAVSVQYCTPYGFEHGGKPGQKMRALFLELIRASLRSIEYMPALIKTTIAVITGSERYWDALDRPIDLTRTAPTAIFLRDSVLRPQLFLQAAARFPYESQPFLNFCRALAFDNNGRDGMEHAIFSILDGLDTFTCPMPVEFLAYRNVRTQEESDHIELTDVLTFTIGPPTEKSMALSLKPSKRPQTSAENNQSVRSHEIPSGTQGEIQNDSKPFIVAWNQEHSGLNYIGKVLQCASNVDDLHKNSSDSTFSLDIVGDIISLITSLLSSVVRGSSLGQISNDTIEMAQTILGSASDGLDRNQDIVSVIFDIFERELFRNRKTSEDVEYVEILVQCIHFTYALLPLMPDRVWPFLGRSGLLGIGRDESQLTAVVTTQELTLGRYDFLLGCIRLYDGLVEDAVAHVVSRKTPTKAVARFSNVNSPGAGASQTAMERVLLSFTRMMIEVFESIINWKFLERLDRMEINSWLCSIFNRVVGYCFDVNDIPDLSQKLTRTLAPSAEYIIDVFLSSSSNDVTVLPFLHILGEGITTPTTTLPTRHVQYWTAQVKEVLSLASTLIRVNQLLQLPPSYLEDQMFKAASVLAKVYAAHESYKLPVGDLFDALVRSAAATGQQPPSLLGHL</sequence>
<evidence type="ECO:0000256" key="3">
    <source>
        <dbReference type="ARBA" id="ARBA00022816"/>
    </source>
</evidence>
<comment type="caution">
    <text evidence="10">The sequence shown here is derived from an EMBL/GenBank/DDBJ whole genome shotgun (WGS) entry which is preliminary data.</text>
</comment>
<organism evidence="10 11">
    <name type="scientific">Lepraria finkii</name>
    <dbReference type="NCBI Taxonomy" id="1340010"/>
    <lineage>
        <taxon>Eukaryota</taxon>
        <taxon>Fungi</taxon>
        <taxon>Dikarya</taxon>
        <taxon>Ascomycota</taxon>
        <taxon>Pezizomycotina</taxon>
        <taxon>Lecanoromycetes</taxon>
        <taxon>OSLEUM clade</taxon>
        <taxon>Lecanoromycetidae</taxon>
        <taxon>Lecanorales</taxon>
        <taxon>Lecanorineae</taxon>
        <taxon>Stereocaulaceae</taxon>
        <taxon>Lepraria</taxon>
    </lineage>
</organism>
<feature type="region of interest" description="Disordered" evidence="8">
    <location>
        <begin position="698"/>
        <end position="733"/>
    </location>
</feature>
<keyword evidence="4" id="KW-0653">Protein transport</keyword>
<feature type="compositionally biased region" description="Polar residues" evidence="8">
    <location>
        <begin position="708"/>
        <end position="719"/>
    </location>
</feature>
<protein>
    <recommendedName>
        <fullName evidence="9">Nucleoporin Nup188 N-terminal subdomain III domain-containing protein</fullName>
    </recommendedName>
</protein>
<dbReference type="InterPro" id="IPR048883">
    <property type="entry name" value="Nup188_N-subdom_III"/>
</dbReference>
<name>A0ABR4BDZ4_9LECA</name>
<evidence type="ECO:0000256" key="5">
    <source>
        <dbReference type="ARBA" id="ARBA00023010"/>
    </source>
</evidence>
<keyword evidence="6" id="KW-0906">Nuclear pore complex</keyword>
<dbReference type="PANTHER" id="PTHR31431:SF1">
    <property type="entry name" value="NUCLEOPORIN NUP188"/>
    <property type="match status" value="1"/>
</dbReference>
<feature type="region of interest" description="Disordered" evidence="8">
    <location>
        <begin position="450"/>
        <end position="487"/>
    </location>
</feature>
<dbReference type="PANTHER" id="PTHR31431">
    <property type="entry name" value="NUCLEOPORIN NUP188 HOMOLOG"/>
    <property type="match status" value="1"/>
</dbReference>
<evidence type="ECO:0000259" key="9">
    <source>
        <dbReference type="Pfam" id="PF21093"/>
    </source>
</evidence>
<evidence type="ECO:0000256" key="2">
    <source>
        <dbReference type="ARBA" id="ARBA00022448"/>
    </source>
</evidence>